<dbReference type="RefSeq" id="WP_073208642.1">
    <property type="nucleotide sequence ID" value="NZ_FRBD01000012.1"/>
</dbReference>
<reference evidence="1 2" key="1">
    <citation type="submission" date="2016-11" db="EMBL/GenBank/DDBJ databases">
        <authorList>
            <person name="Jaros S."/>
            <person name="Januszkiewicz K."/>
            <person name="Wedrychowicz H."/>
        </authorList>
    </citation>
    <scope>NUCLEOTIDE SEQUENCE [LARGE SCALE GENOMIC DNA]</scope>
    <source>
        <strain evidence="1 2">KHT3</strain>
    </source>
</reference>
<organism evidence="1 2">
    <name type="scientific">Xylanibacter ruminicola</name>
    <name type="common">Prevotella ruminicola</name>
    <dbReference type="NCBI Taxonomy" id="839"/>
    <lineage>
        <taxon>Bacteria</taxon>
        <taxon>Pseudomonadati</taxon>
        <taxon>Bacteroidota</taxon>
        <taxon>Bacteroidia</taxon>
        <taxon>Bacteroidales</taxon>
        <taxon>Prevotellaceae</taxon>
        <taxon>Xylanibacter</taxon>
    </lineage>
</organism>
<gene>
    <name evidence="1" type="ORF">SAMN05216463_11287</name>
</gene>
<evidence type="ECO:0000313" key="2">
    <source>
        <dbReference type="Proteomes" id="UP000184130"/>
    </source>
</evidence>
<dbReference type="AlphaFoldDB" id="A0A1M6VEQ4"/>
<proteinExistence type="predicted"/>
<accession>A0A1M6VEQ4</accession>
<dbReference type="Proteomes" id="UP000184130">
    <property type="component" value="Unassembled WGS sequence"/>
</dbReference>
<dbReference type="EMBL" id="FRBD01000012">
    <property type="protein sequence ID" value="SHK80027.1"/>
    <property type="molecule type" value="Genomic_DNA"/>
</dbReference>
<protein>
    <submittedName>
        <fullName evidence="1">Uncharacterized protein</fullName>
    </submittedName>
</protein>
<name>A0A1M6VEQ4_XYLRU</name>
<evidence type="ECO:0000313" key="1">
    <source>
        <dbReference type="EMBL" id="SHK80027.1"/>
    </source>
</evidence>
<sequence length="308" mass="36534">MANNNEYAPQNFNQQFEEEKRKYELCKDSAWSEAISQWEDEPCLEGRIKFLLDYSNGNVEDFKKYAERAVELLKDENNRFERLLLNQNGSSYPCQLENMKVSKEKKDSFKIEHIEQFSFSNKGKGDRDFGWHRLLNDNPEEYTTPRKDSLVKCQEAAKNIICNNLPEETEIEPNSDLEEWKQLLVKCPKLIRYCTGTIIYKVTYGDGDGTSSYYLSTDTRDHLLGKRNKISELYTRYLYETIHEDNDDWEYVTWSFKEESQEIDSYLKKGEIEIRRQKNKWSFKGQLSFNECMSVDDLAYELKKSIII</sequence>